<feature type="compositionally biased region" description="Polar residues" evidence="1">
    <location>
        <begin position="49"/>
        <end position="68"/>
    </location>
</feature>
<dbReference type="Proteomes" id="UP000887565">
    <property type="component" value="Unplaced"/>
</dbReference>
<organism evidence="2 3">
    <name type="scientific">Romanomermis culicivorax</name>
    <name type="common">Nematode worm</name>
    <dbReference type="NCBI Taxonomy" id="13658"/>
    <lineage>
        <taxon>Eukaryota</taxon>
        <taxon>Metazoa</taxon>
        <taxon>Ecdysozoa</taxon>
        <taxon>Nematoda</taxon>
        <taxon>Enoplea</taxon>
        <taxon>Dorylaimia</taxon>
        <taxon>Mermithida</taxon>
        <taxon>Mermithoidea</taxon>
        <taxon>Mermithidae</taxon>
        <taxon>Romanomermis</taxon>
    </lineage>
</organism>
<accession>A0A915JS27</accession>
<keyword evidence="2" id="KW-1185">Reference proteome</keyword>
<dbReference type="WBParaSite" id="nRc.2.0.1.t28667-RA">
    <property type="protein sequence ID" value="nRc.2.0.1.t28667-RA"/>
    <property type="gene ID" value="nRc.2.0.1.g28667"/>
</dbReference>
<proteinExistence type="predicted"/>
<sequence>MELSDMHQQIYDLIPAHFECIENEFHDDAPSFKTEHQQSQQLESDKTNDPNSPMDSMDTESTVTSQKLSEGPKLKKLRSEQSEFSSNAIIDQK</sequence>
<reference evidence="3" key="1">
    <citation type="submission" date="2022-11" db="UniProtKB">
        <authorList>
            <consortium name="WormBaseParasite"/>
        </authorList>
    </citation>
    <scope>IDENTIFICATION</scope>
</reference>
<evidence type="ECO:0000313" key="2">
    <source>
        <dbReference type="Proteomes" id="UP000887565"/>
    </source>
</evidence>
<dbReference type="AlphaFoldDB" id="A0A915JS27"/>
<feature type="compositionally biased region" description="Basic and acidic residues" evidence="1">
    <location>
        <begin position="25"/>
        <end position="36"/>
    </location>
</feature>
<feature type="compositionally biased region" description="Polar residues" evidence="1">
    <location>
        <begin position="82"/>
        <end position="93"/>
    </location>
</feature>
<evidence type="ECO:0000313" key="3">
    <source>
        <dbReference type="WBParaSite" id="nRc.2.0.1.t28667-RA"/>
    </source>
</evidence>
<feature type="region of interest" description="Disordered" evidence="1">
    <location>
        <begin position="25"/>
        <end position="93"/>
    </location>
</feature>
<feature type="compositionally biased region" description="Basic and acidic residues" evidence="1">
    <location>
        <begin position="70"/>
        <end position="81"/>
    </location>
</feature>
<protein>
    <submittedName>
        <fullName evidence="3">Uncharacterized protein</fullName>
    </submittedName>
</protein>
<name>A0A915JS27_ROMCU</name>
<evidence type="ECO:0000256" key="1">
    <source>
        <dbReference type="SAM" id="MobiDB-lite"/>
    </source>
</evidence>